<keyword evidence="1" id="KW-1185">Reference proteome</keyword>
<name>A0A1I8AM37_9BILA</name>
<sequence>MSEMHILSGSCLEPQSRPLSGIPTYMKAGMKRATPAPKPCQRIVAADICFCMHLAVGPIHHYTSTALLFLIRFFANFSHYASNETKSDAKDEVYKKLIPKQCLFEGMMYKLLPFAVTDLYLPRNVNNFKRNGQHRAKNEQNLS</sequence>
<dbReference type="AlphaFoldDB" id="A0A1I8AM37"/>
<protein>
    <submittedName>
        <fullName evidence="2">Ovule protein</fullName>
    </submittedName>
</protein>
<evidence type="ECO:0000313" key="1">
    <source>
        <dbReference type="Proteomes" id="UP000095287"/>
    </source>
</evidence>
<organism evidence="1 2">
    <name type="scientific">Steinernema glaseri</name>
    <dbReference type="NCBI Taxonomy" id="37863"/>
    <lineage>
        <taxon>Eukaryota</taxon>
        <taxon>Metazoa</taxon>
        <taxon>Ecdysozoa</taxon>
        <taxon>Nematoda</taxon>
        <taxon>Chromadorea</taxon>
        <taxon>Rhabditida</taxon>
        <taxon>Tylenchina</taxon>
        <taxon>Panagrolaimomorpha</taxon>
        <taxon>Strongyloidoidea</taxon>
        <taxon>Steinernematidae</taxon>
        <taxon>Steinernema</taxon>
    </lineage>
</organism>
<dbReference type="WBParaSite" id="L893_g6842.t1">
    <property type="protein sequence ID" value="L893_g6842.t1"/>
    <property type="gene ID" value="L893_g6842"/>
</dbReference>
<reference evidence="2" key="1">
    <citation type="submission" date="2016-11" db="UniProtKB">
        <authorList>
            <consortium name="WormBaseParasite"/>
        </authorList>
    </citation>
    <scope>IDENTIFICATION</scope>
</reference>
<accession>A0A1I8AM37</accession>
<dbReference type="Proteomes" id="UP000095287">
    <property type="component" value="Unplaced"/>
</dbReference>
<evidence type="ECO:0000313" key="2">
    <source>
        <dbReference type="WBParaSite" id="L893_g6842.t1"/>
    </source>
</evidence>
<proteinExistence type="predicted"/>